<protein>
    <recommendedName>
        <fullName evidence="3">PilZ domain-containing protein</fullName>
    </recommendedName>
</protein>
<gene>
    <name evidence="1" type="ORF">B5P46_11845</name>
</gene>
<dbReference type="Proteomes" id="UP000290767">
    <property type="component" value="Unassembled WGS sequence"/>
</dbReference>
<evidence type="ECO:0000313" key="2">
    <source>
        <dbReference type="Proteomes" id="UP000290767"/>
    </source>
</evidence>
<name>A0A4Q1UE37_RHILE</name>
<proteinExistence type="predicted"/>
<organism evidence="1 2">
    <name type="scientific">Rhizobium leguminosarum</name>
    <dbReference type="NCBI Taxonomy" id="384"/>
    <lineage>
        <taxon>Bacteria</taxon>
        <taxon>Pseudomonadati</taxon>
        <taxon>Pseudomonadota</taxon>
        <taxon>Alphaproteobacteria</taxon>
        <taxon>Hyphomicrobiales</taxon>
        <taxon>Rhizobiaceae</taxon>
        <taxon>Rhizobium/Agrobacterium group</taxon>
        <taxon>Rhizobium</taxon>
    </lineage>
</organism>
<dbReference type="RefSeq" id="WP_129418811.1">
    <property type="nucleotide sequence ID" value="NZ_MZMU01000003.1"/>
</dbReference>
<reference evidence="1 2" key="1">
    <citation type="submission" date="2017-03" db="EMBL/GenBank/DDBJ databases">
        <authorList>
            <person name="Safronova V.I."/>
            <person name="Sazanova A.L."/>
            <person name="Chirak E.R."/>
        </authorList>
    </citation>
    <scope>NUCLEOTIDE SEQUENCE [LARGE SCALE GENOMIC DNA]</scope>
    <source>
        <strain evidence="1 2">Tri-43</strain>
    </source>
</reference>
<evidence type="ECO:0008006" key="3">
    <source>
        <dbReference type="Google" id="ProtNLM"/>
    </source>
</evidence>
<accession>A0A4Q1UE37</accession>
<comment type="caution">
    <text evidence="1">The sequence shown here is derived from an EMBL/GenBank/DDBJ whole genome shotgun (WGS) entry which is preliminary data.</text>
</comment>
<dbReference type="EMBL" id="MZMU01000003">
    <property type="protein sequence ID" value="RXT29367.1"/>
    <property type="molecule type" value="Genomic_DNA"/>
</dbReference>
<dbReference type="AlphaFoldDB" id="A0A4Q1UE37"/>
<evidence type="ECO:0000313" key="1">
    <source>
        <dbReference type="EMBL" id="RXT29367.1"/>
    </source>
</evidence>
<sequence length="92" mass="9753">MAHQVKDLRRRTTISPVGQRQIMFFDYATVHTVAEVTAAGFFNASRDNLTVGSIVDAVCDINGATARVVLRFVLVPSTGDVTTAVDGGLAAT</sequence>